<feature type="compositionally biased region" description="Polar residues" evidence="2">
    <location>
        <begin position="154"/>
        <end position="177"/>
    </location>
</feature>
<dbReference type="Gene3D" id="2.60.210.10">
    <property type="entry name" value="Apoptosis, Tumor Necrosis Factor Receptor Associated Protein 2, Chain A"/>
    <property type="match status" value="1"/>
</dbReference>
<dbReference type="InterPro" id="IPR050804">
    <property type="entry name" value="MCC"/>
</dbReference>
<dbReference type="PROSITE" id="PS50144">
    <property type="entry name" value="MATH"/>
    <property type="match status" value="1"/>
</dbReference>
<dbReference type="CDD" id="cd00121">
    <property type="entry name" value="MATH"/>
    <property type="match status" value="1"/>
</dbReference>
<dbReference type="Proteomes" id="UP001558713">
    <property type="component" value="Unassembled WGS sequence"/>
</dbReference>
<proteinExistence type="predicted"/>
<accession>A0ABD1A653</accession>
<evidence type="ECO:0000256" key="1">
    <source>
        <dbReference type="ARBA" id="ARBA00023054"/>
    </source>
</evidence>
<dbReference type="SUPFAM" id="SSF49599">
    <property type="entry name" value="TRAF domain-like"/>
    <property type="match status" value="1"/>
</dbReference>
<feature type="region of interest" description="Disordered" evidence="2">
    <location>
        <begin position="154"/>
        <end position="265"/>
    </location>
</feature>
<gene>
    <name evidence="4" type="ORF">V5N11_000257</name>
</gene>
<reference evidence="4 5" key="1">
    <citation type="submission" date="2024-04" db="EMBL/GenBank/DDBJ databases">
        <title>Genome assembly C_amara_ONT_v2.</title>
        <authorList>
            <person name="Yant L."/>
            <person name="Moore C."/>
            <person name="Slenker M."/>
        </authorList>
    </citation>
    <scope>NUCLEOTIDE SEQUENCE [LARGE SCALE GENOMIC DNA]</scope>
    <source>
        <tissue evidence="4">Leaf</tissue>
    </source>
</reference>
<feature type="compositionally biased region" description="Low complexity" evidence="2">
    <location>
        <begin position="220"/>
        <end position="231"/>
    </location>
</feature>
<evidence type="ECO:0000313" key="5">
    <source>
        <dbReference type="Proteomes" id="UP001558713"/>
    </source>
</evidence>
<keyword evidence="1" id="KW-0175">Coiled coil</keyword>
<evidence type="ECO:0000256" key="2">
    <source>
        <dbReference type="SAM" id="MobiDB-lite"/>
    </source>
</evidence>
<feature type="domain" description="MATH" evidence="3">
    <location>
        <begin position="6"/>
        <end position="127"/>
    </location>
</feature>
<feature type="compositionally biased region" description="Polar residues" evidence="2">
    <location>
        <begin position="249"/>
        <end position="264"/>
    </location>
</feature>
<name>A0ABD1A653_CARAN</name>
<evidence type="ECO:0000313" key="4">
    <source>
        <dbReference type="EMBL" id="KAL1201591.1"/>
    </source>
</evidence>
<dbReference type="PANTHER" id="PTHR46236">
    <property type="entry name" value="TRAF-LIKE SUPERFAMILY PROTEIN"/>
    <property type="match status" value="1"/>
</dbReference>
<sequence>MGRQMGKQFTWVLENFSSLEDEFCYSRPFTVAGCDWRLVAYPKGDGSDGYLSVFLDLARGSLPPGWRKDVNFRITLVNDWGKSNKILEGQGCFDAEDSNWGFKEFLPLFKLHRGFLVNDRLIFFAELNIFPAIVLPKEPVKIIEPLSSKEANQASDASISKSQVDSSCQVVQNTENASNEDLDVDDVSGEGSDEDYTSEEASDDDDDDESEEDPDDDGDASSSVSAETEVSNGETDDALKEDVKEEATSHVSNDSARNGSSLDQVKSLETVENGGRGLDTVSSVTGTSGNVLMEIQPVKETMDVNGFEVFSSQVESVSYIFKRHPDIAMGFRPKNQQIRRAYMDALLSLIDMLCQSPEELTENDLSNADETLVDLTDAGFKLDWLKTKLNEISEKKKMEQVSGARLQTMEEQLQKLKQMFLDVESLLQKEKVEALAARVPLSFNDVVC</sequence>
<dbReference type="InterPro" id="IPR002083">
    <property type="entry name" value="MATH/TRAF_dom"/>
</dbReference>
<dbReference type="InterPro" id="IPR008974">
    <property type="entry name" value="TRAF-like"/>
</dbReference>
<feature type="compositionally biased region" description="Basic and acidic residues" evidence="2">
    <location>
        <begin position="237"/>
        <end position="248"/>
    </location>
</feature>
<organism evidence="4 5">
    <name type="scientific">Cardamine amara subsp. amara</name>
    <dbReference type="NCBI Taxonomy" id="228776"/>
    <lineage>
        <taxon>Eukaryota</taxon>
        <taxon>Viridiplantae</taxon>
        <taxon>Streptophyta</taxon>
        <taxon>Embryophyta</taxon>
        <taxon>Tracheophyta</taxon>
        <taxon>Spermatophyta</taxon>
        <taxon>Magnoliopsida</taxon>
        <taxon>eudicotyledons</taxon>
        <taxon>Gunneridae</taxon>
        <taxon>Pentapetalae</taxon>
        <taxon>rosids</taxon>
        <taxon>malvids</taxon>
        <taxon>Brassicales</taxon>
        <taxon>Brassicaceae</taxon>
        <taxon>Cardamineae</taxon>
        <taxon>Cardamine</taxon>
    </lineage>
</organism>
<protein>
    <submittedName>
        <fullName evidence="4">MATH domain and coiled-coil domain-containing protein</fullName>
    </submittedName>
</protein>
<dbReference type="SMART" id="SM00061">
    <property type="entry name" value="MATH"/>
    <property type="match status" value="1"/>
</dbReference>
<dbReference type="Pfam" id="PF22486">
    <property type="entry name" value="MATH_2"/>
    <property type="match status" value="1"/>
</dbReference>
<dbReference type="AlphaFoldDB" id="A0ABD1A653"/>
<keyword evidence="5" id="KW-1185">Reference proteome</keyword>
<dbReference type="EMBL" id="JBANAX010000585">
    <property type="protein sequence ID" value="KAL1201591.1"/>
    <property type="molecule type" value="Genomic_DNA"/>
</dbReference>
<feature type="compositionally biased region" description="Acidic residues" evidence="2">
    <location>
        <begin position="178"/>
        <end position="219"/>
    </location>
</feature>
<dbReference type="PANTHER" id="PTHR46236:SF8">
    <property type="entry name" value="UBIQUITIN-SPECIFIC PROTEASE FAMILY C19-RELATED PROTEIN"/>
    <property type="match status" value="1"/>
</dbReference>
<comment type="caution">
    <text evidence="4">The sequence shown here is derived from an EMBL/GenBank/DDBJ whole genome shotgun (WGS) entry which is preliminary data.</text>
</comment>
<evidence type="ECO:0000259" key="3">
    <source>
        <dbReference type="PROSITE" id="PS50144"/>
    </source>
</evidence>